<accession>A0ABV3DPH6</accession>
<comment type="caution">
    <text evidence="2">The sequence shown here is derived from an EMBL/GenBank/DDBJ whole genome shotgun (WGS) entry which is preliminary data.</text>
</comment>
<sequence length="168" mass="18318">MLGRPASPYGRRTENSGRRVHRHMPTGQEHFEVRPARFEGRIIGPDQNPDREQGRGSAARGLELRRIEGEGGPLTGTQLLIGLRAGHEVARDDVRVRIPGVHAECTVTSEPKADAYDVDVVVAFEDLHTFTAEDSVAIRFGGQEDGGEEDLKAVLDSLTVGIQDASVR</sequence>
<organism evidence="2 3">
    <name type="scientific">Streptodolium elevatio</name>
    <dbReference type="NCBI Taxonomy" id="3157996"/>
    <lineage>
        <taxon>Bacteria</taxon>
        <taxon>Bacillati</taxon>
        <taxon>Actinomycetota</taxon>
        <taxon>Actinomycetes</taxon>
        <taxon>Kitasatosporales</taxon>
        <taxon>Streptomycetaceae</taxon>
        <taxon>Streptodolium</taxon>
    </lineage>
</organism>
<evidence type="ECO:0000313" key="2">
    <source>
        <dbReference type="EMBL" id="MEU8137122.1"/>
    </source>
</evidence>
<name>A0ABV3DPH6_9ACTN</name>
<evidence type="ECO:0000256" key="1">
    <source>
        <dbReference type="SAM" id="MobiDB-lite"/>
    </source>
</evidence>
<feature type="region of interest" description="Disordered" evidence="1">
    <location>
        <begin position="1"/>
        <end position="58"/>
    </location>
</feature>
<protein>
    <submittedName>
        <fullName evidence="2">Uncharacterized protein</fullName>
    </submittedName>
</protein>
<evidence type="ECO:0000313" key="3">
    <source>
        <dbReference type="Proteomes" id="UP001551482"/>
    </source>
</evidence>
<proteinExistence type="predicted"/>
<dbReference type="RefSeq" id="WP_358358551.1">
    <property type="nucleotide sequence ID" value="NZ_JBEZFP010000080.1"/>
</dbReference>
<gene>
    <name evidence="2" type="ORF">AB0C36_26850</name>
</gene>
<dbReference type="EMBL" id="JBEZFP010000080">
    <property type="protein sequence ID" value="MEU8137122.1"/>
    <property type="molecule type" value="Genomic_DNA"/>
</dbReference>
<keyword evidence="3" id="KW-1185">Reference proteome</keyword>
<feature type="compositionally biased region" description="Basic and acidic residues" evidence="1">
    <location>
        <begin position="29"/>
        <end position="40"/>
    </location>
</feature>
<reference evidence="2 3" key="1">
    <citation type="submission" date="2024-06" db="EMBL/GenBank/DDBJ databases">
        <title>The Natural Products Discovery Center: Release of the First 8490 Sequenced Strains for Exploring Actinobacteria Biosynthetic Diversity.</title>
        <authorList>
            <person name="Kalkreuter E."/>
            <person name="Kautsar S.A."/>
            <person name="Yang D."/>
            <person name="Bader C.D."/>
            <person name="Teijaro C.N."/>
            <person name="Fluegel L."/>
            <person name="Davis C.M."/>
            <person name="Simpson J.R."/>
            <person name="Lauterbach L."/>
            <person name="Steele A.D."/>
            <person name="Gui C."/>
            <person name="Meng S."/>
            <person name="Li G."/>
            <person name="Viehrig K."/>
            <person name="Ye F."/>
            <person name="Su P."/>
            <person name="Kiefer A.F."/>
            <person name="Nichols A."/>
            <person name="Cepeda A.J."/>
            <person name="Yan W."/>
            <person name="Fan B."/>
            <person name="Jiang Y."/>
            <person name="Adhikari A."/>
            <person name="Zheng C.-J."/>
            <person name="Schuster L."/>
            <person name="Cowan T.M."/>
            <person name="Smanski M.J."/>
            <person name="Chevrette M.G."/>
            <person name="De Carvalho L.P.S."/>
            <person name="Shen B."/>
        </authorList>
    </citation>
    <scope>NUCLEOTIDE SEQUENCE [LARGE SCALE GENOMIC DNA]</scope>
    <source>
        <strain evidence="2 3">NPDC048946</strain>
    </source>
</reference>
<dbReference type="Proteomes" id="UP001551482">
    <property type="component" value="Unassembled WGS sequence"/>
</dbReference>